<dbReference type="FunFam" id="1.25.10.10:FF:000898">
    <property type="entry name" value="Formin BNI1"/>
    <property type="match status" value="1"/>
</dbReference>
<feature type="region of interest" description="Disordered" evidence="6">
    <location>
        <begin position="1"/>
        <end position="75"/>
    </location>
</feature>
<dbReference type="InterPro" id="IPR010472">
    <property type="entry name" value="FH3_dom"/>
</dbReference>
<evidence type="ECO:0000256" key="1">
    <source>
        <dbReference type="ARBA" id="ARBA00004266"/>
    </source>
</evidence>
<evidence type="ECO:0000256" key="3">
    <source>
        <dbReference type="ARBA" id="ARBA00023054"/>
    </source>
</evidence>
<dbReference type="Gene3D" id="1.10.238.150">
    <property type="entry name" value="Formin, FH3 diaphanous domain"/>
    <property type="match status" value="1"/>
</dbReference>
<dbReference type="SMART" id="SM01140">
    <property type="entry name" value="Drf_GBD"/>
    <property type="match status" value="1"/>
</dbReference>
<feature type="domain" description="GBD/FH3" evidence="8">
    <location>
        <begin position="263"/>
        <end position="701"/>
    </location>
</feature>
<dbReference type="InterPro" id="IPR014768">
    <property type="entry name" value="GBD/FH3_dom"/>
</dbReference>
<dbReference type="GO" id="GO:0001411">
    <property type="term" value="C:hyphal tip"/>
    <property type="evidence" value="ECO:0007669"/>
    <property type="project" value="UniProtKB-ARBA"/>
</dbReference>
<sequence length="1786" mass="201074">MSQRRRIDPYMASHASDDSSTAGPYYTPIQAHSAHTPSLYAPPPHSRSKSPSRSSSAASNPNRVSTSSIFSLRKSRDKPVPQFDAILDMLDSVSVGSGGTAHLNHTANDIYLVSNSSFGKRQGSMLSVASTGSSGSRDTRDGPLSTITPGPHVANLTHSRHGSTYSFLTPGTNPYDHKTSRSGGEVTPTRHSDKTTPRKEKVSSRAPSFLASSLALSRKATNASLRSAAPSMATIEDTPSLLAATLNGGSNNSINNAPPLALQRPSNPLEIERMFRELMDRRDFRSLPAQARQEMLAYSVDKKWMLVYQDALSEHNKHIKKGKSSPEFYTRRLISKMITSEELENLWVSLRTEPIDWVREFIFDFQGDVALSSYLTKVHDQIGGQDIEDILDDIFNKEFNTLKCLRCMMNQKLGAERAKTDDSLYVNAVTGSLLSPRIATRKIAGDTLIFMIAYYSNENQAKYHKVLRALDALSTKSYYEFVTPNTLSKKSLQRKPPTPNKFHRFELWLKLVEKTIDGRGTYKTSLVGASDEFKQALIGTSSSTISTSQIENQFLEYCFGTMLLINKIVEYGIDFRVRIHLRSQLKAAGIDTLMKKFLELGYENLNKQCEIYREMADGDELELKTKEQIDEDLDFNNPVELVKSLWQSVQNSEAQGHFVSAIQHMYLNQVDKKDNVEDLSRSMRLLDGIIQNVSSAHTTNDDSAVGIAINRLFAGLSTDDMYRKALSDVKTYKKIADEATAERDEMSRQLSLGTEGLITSMSNDIREQETVLLRSRRMNEELQEELEELRRKHLIEKQEQEAEMRELLIMLNSADIKARKANGRTTVLVQTNNEELIKKLQKQIHRKKAEYKLDNKLFGTHIEPSSRLRALREQMNDIENLARELEMTDFETYTAPVTAPLQSEMEEEDESEEETYYPPIPEGPKRACREDDLEKLSRLRKKLASLQNESNDIMKFNNSAMFSKQKFLAMERLRELEMNFKDFNIDFTSSNDHELFESIIEPNMKAKIQEELDEVSKLKADLQAQLKALKGTPPSTSRNSRASSVEVLAKIEKKYAQGKVKQSDVEEVVKSSISPVKDYKSNRISTVSNMNPKFLKELSNKVQKVDAIPDTQEEHDKEEEEEEDSDKFEDSVDKQEEEPSVTATIPPPAPPLPSTLGGLAPPPPPPPPPIPPALGGAAPPPPPPMPLFTGGGPPPVPPPLPGALGGPNAPPAPPPPPFPMQKTGSPSPSPLPVVVPNSFDQYPRPKKKLKQLHWEKVDGLDGGKSSFWHGSQPHNVATELMDKGVLDEIETIFAAKEIKRLATKKKEDVDKVTFLARDIAQQFGINLHFYNSLSDTEVVDKILRCDKDVLENPAVLEFLSKDEIVEVSNSLARSLEPYSTDYKSDQIGSPDKDPNELQRPDRIYVELIYNLQHYWKSRVRSLRTIAHYEKDYEDLVKKLRSLDAAVESIKHSTHLRSVFDIILAVGNYMNDTSKQAKGFKLSSLQRLSFVKDDKNSMSFLHYVEKTIRTLYPELLDFLTELSSCVEVAKFSIENISSDCKEYAQSIKNVQSSIDVGNLSDVSTFHPKDRVLKVISPLLPKAKRKAELLMDQSNYTFSEFDKLMSKFTNFMTEFKKAQRENLKREEELRVYEQRKKLIENANLAKVAKTEQNDDDSENVMDSLLEKLKASGPQKGEPSSARKRALMKKHLLENIKKSSGDESPSRLTFEDIGDSPEVPSEVAPEGADIGSRARSLLQELRKAETSDAERLSSAAQFRQQRQRRKLNLQSKDTFDEKPSQESEDSSNA</sequence>
<organism evidence="10 11">
    <name type="scientific">Sungouiella intermedia</name>
    <dbReference type="NCBI Taxonomy" id="45354"/>
    <lineage>
        <taxon>Eukaryota</taxon>
        <taxon>Fungi</taxon>
        <taxon>Dikarya</taxon>
        <taxon>Ascomycota</taxon>
        <taxon>Saccharomycotina</taxon>
        <taxon>Pichiomycetes</taxon>
        <taxon>Metschnikowiaceae</taxon>
        <taxon>Sungouiella</taxon>
    </lineage>
</organism>
<dbReference type="GO" id="GO:0000920">
    <property type="term" value="P:septum digestion after cytokinesis"/>
    <property type="evidence" value="ECO:0007669"/>
    <property type="project" value="UniProtKB-ARBA"/>
</dbReference>
<dbReference type="GO" id="GO:0051017">
    <property type="term" value="P:actin filament bundle assembly"/>
    <property type="evidence" value="ECO:0007669"/>
    <property type="project" value="TreeGrafter"/>
</dbReference>
<evidence type="ECO:0000313" key="11">
    <source>
        <dbReference type="Proteomes" id="UP000182334"/>
    </source>
</evidence>
<feature type="region of interest" description="Disordered" evidence="6">
    <location>
        <begin position="1101"/>
        <end position="1230"/>
    </location>
</feature>
<dbReference type="InterPro" id="IPR011989">
    <property type="entry name" value="ARM-like"/>
</dbReference>
<dbReference type="InterPro" id="IPR010473">
    <property type="entry name" value="GTPase-bd"/>
</dbReference>
<protein>
    <submittedName>
        <fullName evidence="10">CIC11C00000005764</fullName>
    </submittedName>
</protein>
<dbReference type="GO" id="GO:1903475">
    <property type="term" value="P:mitotic actomyosin contractile ring assembly"/>
    <property type="evidence" value="ECO:0007669"/>
    <property type="project" value="TreeGrafter"/>
</dbReference>
<dbReference type="SMART" id="SM00498">
    <property type="entry name" value="FH2"/>
    <property type="match status" value="1"/>
</dbReference>
<dbReference type="Gene3D" id="6.10.30.50">
    <property type="match status" value="1"/>
</dbReference>
<gene>
    <name evidence="10" type="ORF">SAMEA4029010_CIC11G00000005764</name>
</gene>
<dbReference type="GO" id="GO:0030428">
    <property type="term" value="C:cell septum"/>
    <property type="evidence" value="ECO:0007669"/>
    <property type="project" value="UniProtKB-SubCell"/>
</dbReference>
<dbReference type="Pfam" id="PF06367">
    <property type="entry name" value="Drf_FH3"/>
    <property type="match status" value="1"/>
</dbReference>
<dbReference type="PANTHER" id="PTHR47102:SF2">
    <property type="entry name" value="PROTEIN BNI1"/>
    <property type="match status" value="1"/>
</dbReference>
<keyword evidence="11" id="KW-1185">Reference proteome</keyword>
<feature type="coiled-coil region" evidence="5">
    <location>
        <begin position="729"/>
        <end position="891"/>
    </location>
</feature>
<feature type="region of interest" description="Disordered" evidence="6">
    <location>
        <begin position="902"/>
        <end position="927"/>
    </location>
</feature>
<dbReference type="InterPro" id="IPR015425">
    <property type="entry name" value="FH2_Formin"/>
</dbReference>
<feature type="compositionally biased region" description="Polar residues" evidence="6">
    <location>
        <begin position="124"/>
        <end position="136"/>
    </location>
</feature>
<evidence type="ECO:0000259" key="8">
    <source>
        <dbReference type="PROSITE" id="PS51232"/>
    </source>
</evidence>
<name>A0A1L0BWD8_9ASCO</name>
<dbReference type="GO" id="GO:0043332">
    <property type="term" value="C:mating projection tip"/>
    <property type="evidence" value="ECO:0007669"/>
    <property type="project" value="TreeGrafter"/>
</dbReference>
<dbReference type="GO" id="GO:0051016">
    <property type="term" value="P:barbed-end actin filament capping"/>
    <property type="evidence" value="ECO:0007669"/>
    <property type="project" value="TreeGrafter"/>
</dbReference>
<dbReference type="Pfam" id="PF06371">
    <property type="entry name" value="Drf_GBD"/>
    <property type="match status" value="1"/>
</dbReference>
<evidence type="ECO:0000256" key="6">
    <source>
        <dbReference type="SAM" id="MobiDB-lite"/>
    </source>
</evidence>
<feature type="compositionally biased region" description="Low complexity" evidence="6">
    <location>
        <begin position="49"/>
        <end position="65"/>
    </location>
</feature>
<reference evidence="10 11" key="1">
    <citation type="submission" date="2016-10" db="EMBL/GenBank/DDBJ databases">
        <authorList>
            <person name="de Groot N.N."/>
        </authorList>
    </citation>
    <scope>NUCLEOTIDE SEQUENCE [LARGE SCALE GENOMIC DNA]</scope>
    <source>
        <strain evidence="10 11">CBS 141442</strain>
    </source>
</reference>
<dbReference type="PROSITE" id="PS51232">
    <property type="entry name" value="GBD_FH3"/>
    <property type="match status" value="1"/>
</dbReference>
<dbReference type="Proteomes" id="UP000182334">
    <property type="component" value="Chromosome V"/>
</dbReference>
<comment type="similarity">
    <text evidence="4">Belongs to the formin homology family. BNI1 subfamily.</text>
</comment>
<comment type="subcellular location">
    <subcellularLocation>
        <location evidence="1">Bud neck</location>
    </subcellularLocation>
    <subcellularLocation>
        <location evidence="2">Cell septum</location>
    </subcellularLocation>
</comment>
<accession>A0A1L0BWD8</accession>
<dbReference type="GO" id="GO:0031267">
    <property type="term" value="F:small GTPase binding"/>
    <property type="evidence" value="ECO:0007669"/>
    <property type="project" value="InterPro"/>
</dbReference>
<dbReference type="PROSITE" id="PS51444">
    <property type="entry name" value="FH2"/>
    <property type="match status" value="1"/>
</dbReference>
<dbReference type="SUPFAM" id="SSF101447">
    <property type="entry name" value="Formin homology 2 domain (FH2 domain)"/>
    <property type="match status" value="1"/>
</dbReference>
<dbReference type="PROSITE" id="PS51231">
    <property type="entry name" value="DAD"/>
    <property type="match status" value="1"/>
</dbReference>
<dbReference type="InterPro" id="IPR016024">
    <property type="entry name" value="ARM-type_fold"/>
</dbReference>
<dbReference type="PANTHER" id="PTHR47102">
    <property type="entry name" value="PROTEIN BNI1"/>
    <property type="match status" value="1"/>
</dbReference>
<feature type="region of interest" description="Disordered" evidence="6">
    <location>
        <begin position="1692"/>
        <end position="1786"/>
    </location>
</feature>
<evidence type="ECO:0000256" key="5">
    <source>
        <dbReference type="SAM" id="Coils"/>
    </source>
</evidence>
<feature type="compositionally biased region" description="Basic and acidic residues" evidence="6">
    <location>
        <begin position="188"/>
        <end position="203"/>
    </location>
</feature>
<dbReference type="SMART" id="SM01139">
    <property type="entry name" value="Drf_FH3"/>
    <property type="match status" value="1"/>
</dbReference>
<evidence type="ECO:0000259" key="9">
    <source>
        <dbReference type="PROSITE" id="PS51444"/>
    </source>
</evidence>
<feature type="region of interest" description="Disordered" evidence="6">
    <location>
        <begin position="124"/>
        <end position="206"/>
    </location>
</feature>
<proteinExistence type="inferred from homology"/>
<dbReference type="SUPFAM" id="SSF48371">
    <property type="entry name" value="ARM repeat"/>
    <property type="match status" value="1"/>
</dbReference>
<evidence type="ECO:0000259" key="7">
    <source>
        <dbReference type="PROSITE" id="PS51231"/>
    </source>
</evidence>
<feature type="compositionally biased region" description="Pro residues" evidence="6">
    <location>
        <begin position="1208"/>
        <end position="1219"/>
    </location>
</feature>
<evidence type="ECO:0000256" key="4">
    <source>
        <dbReference type="ARBA" id="ARBA00037935"/>
    </source>
</evidence>
<dbReference type="STRING" id="45354.A0A1L0BWD8"/>
<dbReference type="InterPro" id="IPR042201">
    <property type="entry name" value="FH2_Formin_sf"/>
</dbReference>
<dbReference type="OrthoDB" id="1104827at2759"/>
<feature type="compositionally biased region" description="Basic and acidic residues" evidence="6">
    <location>
        <begin position="1737"/>
        <end position="1748"/>
    </location>
</feature>
<dbReference type="GO" id="GO:0003779">
    <property type="term" value="F:actin binding"/>
    <property type="evidence" value="ECO:0007669"/>
    <property type="project" value="InterPro"/>
</dbReference>
<evidence type="ECO:0000313" key="10">
    <source>
        <dbReference type="EMBL" id="SGZ55657.1"/>
    </source>
</evidence>
<dbReference type="InterPro" id="IPR014767">
    <property type="entry name" value="DAD_dom"/>
</dbReference>
<dbReference type="GO" id="GO:0000142">
    <property type="term" value="C:cellular bud neck contractile ring"/>
    <property type="evidence" value="ECO:0007669"/>
    <property type="project" value="UniProtKB-ARBA"/>
</dbReference>
<dbReference type="FunFam" id="1.20.58.2220:FF:000006">
    <property type="entry name" value="Cytokinesis protein sepA"/>
    <property type="match status" value="1"/>
</dbReference>
<feature type="compositionally biased region" description="Pro residues" evidence="6">
    <location>
        <begin position="1160"/>
        <end position="1201"/>
    </location>
</feature>
<feature type="domain" description="DAD" evidence="7">
    <location>
        <begin position="1652"/>
        <end position="1684"/>
    </location>
</feature>
<dbReference type="Gene3D" id="1.25.10.10">
    <property type="entry name" value="Leucine-rich Repeat Variant"/>
    <property type="match status" value="1"/>
</dbReference>
<dbReference type="Pfam" id="PF02181">
    <property type="entry name" value="FH2"/>
    <property type="match status" value="1"/>
</dbReference>
<feature type="coiled-coil region" evidence="5">
    <location>
        <begin position="1005"/>
        <end position="1032"/>
    </location>
</feature>
<dbReference type="EMBL" id="LT635760">
    <property type="protein sequence ID" value="SGZ55657.1"/>
    <property type="molecule type" value="Genomic_DNA"/>
</dbReference>
<feature type="domain" description="FH2" evidence="9">
    <location>
        <begin position="1239"/>
        <end position="1639"/>
    </location>
</feature>
<evidence type="ECO:0000256" key="2">
    <source>
        <dbReference type="ARBA" id="ARBA00004431"/>
    </source>
</evidence>
<feature type="compositionally biased region" description="Basic and acidic residues" evidence="6">
    <location>
        <begin position="1692"/>
        <end position="1702"/>
    </location>
</feature>
<dbReference type="InterPro" id="IPR051661">
    <property type="entry name" value="Actin_filament_regulator"/>
</dbReference>
<dbReference type="Gene3D" id="1.20.58.2220">
    <property type="entry name" value="Formin, FH2 domain"/>
    <property type="match status" value="1"/>
</dbReference>
<feature type="compositionally biased region" description="Acidic residues" evidence="6">
    <location>
        <begin position="1111"/>
        <end position="1127"/>
    </location>
</feature>
<feature type="compositionally biased region" description="Acidic residues" evidence="6">
    <location>
        <begin position="904"/>
        <end position="915"/>
    </location>
</feature>
<keyword evidence="3 5" id="KW-0175">Coiled coil</keyword>
<feature type="compositionally biased region" description="Polar residues" evidence="6">
    <location>
        <begin position="162"/>
        <end position="172"/>
    </location>
</feature>